<evidence type="ECO:0000313" key="1">
    <source>
        <dbReference type="EMBL" id="GAA0339689.1"/>
    </source>
</evidence>
<organism evidence="1 2">
    <name type="scientific">Bacillus carboniphilus</name>
    <dbReference type="NCBI Taxonomy" id="86663"/>
    <lineage>
        <taxon>Bacteria</taxon>
        <taxon>Bacillati</taxon>
        <taxon>Bacillota</taxon>
        <taxon>Bacilli</taxon>
        <taxon>Bacillales</taxon>
        <taxon>Bacillaceae</taxon>
        <taxon>Bacillus</taxon>
    </lineage>
</organism>
<accession>A0ABN0WJE2</accession>
<gene>
    <name evidence="1" type="ORF">GCM10008967_32570</name>
</gene>
<proteinExistence type="predicted"/>
<protein>
    <submittedName>
        <fullName evidence="1">Uncharacterized protein</fullName>
    </submittedName>
</protein>
<keyword evidence="2" id="KW-1185">Reference proteome</keyword>
<dbReference type="Proteomes" id="UP001500782">
    <property type="component" value="Unassembled WGS sequence"/>
</dbReference>
<dbReference type="EMBL" id="BAAADJ010000057">
    <property type="protein sequence ID" value="GAA0339689.1"/>
    <property type="molecule type" value="Genomic_DNA"/>
</dbReference>
<name>A0ABN0WJE2_9BACI</name>
<sequence>MGLIITVGVVIIAITSLGIESKFRIISEQNKEIIDLLRDLNKKDS</sequence>
<comment type="caution">
    <text evidence="1">The sequence shown here is derived from an EMBL/GenBank/DDBJ whole genome shotgun (WGS) entry which is preliminary data.</text>
</comment>
<reference evidence="1 2" key="1">
    <citation type="journal article" date="2019" name="Int. J. Syst. Evol. Microbiol.">
        <title>The Global Catalogue of Microorganisms (GCM) 10K type strain sequencing project: providing services to taxonomists for standard genome sequencing and annotation.</title>
        <authorList>
            <consortium name="The Broad Institute Genomics Platform"/>
            <consortium name="The Broad Institute Genome Sequencing Center for Infectious Disease"/>
            <person name="Wu L."/>
            <person name="Ma J."/>
        </authorList>
    </citation>
    <scope>NUCLEOTIDE SEQUENCE [LARGE SCALE GENOMIC DNA]</scope>
    <source>
        <strain evidence="1 2">JCM 9731</strain>
    </source>
</reference>
<evidence type="ECO:0000313" key="2">
    <source>
        <dbReference type="Proteomes" id="UP001500782"/>
    </source>
</evidence>